<comment type="caution">
    <text evidence="1">The sequence shown here is derived from an EMBL/GenBank/DDBJ whole genome shotgun (WGS) entry which is preliminary data.</text>
</comment>
<evidence type="ECO:0000313" key="2">
    <source>
        <dbReference type="Proteomes" id="UP000576969"/>
    </source>
</evidence>
<dbReference type="Proteomes" id="UP000576969">
    <property type="component" value="Unassembled WGS sequence"/>
</dbReference>
<protein>
    <submittedName>
        <fullName evidence="1">Uncharacterized protein</fullName>
    </submittedName>
</protein>
<dbReference type="RefSeq" id="WP_179488090.1">
    <property type="nucleotide sequence ID" value="NZ_JACCBV010000001.1"/>
</dbReference>
<dbReference type="AlphaFoldDB" id="A0A7Y9KH14"/>
<name>A0A7Y9KH14_9MICO</name>
<proteinExistence type="predicted"/>
<organism evidence="1 2">
    <name type="scientific">Microbacterium immunditiarum</name>
    <dbReference type="NCBI Taxonomy" id="337480"/>
    <lineage>
        <taxon>Bacteria</taxon>
        <taxon>Bacillati</taxon>
        <taxon>Actinomycetota</taxon>
        <taxon>Actinomycetes</taxon>
        <taxon>Micrococcales</taxon>
        <taxon>Microbacteriaceae</taxon>
        <taxon>Microbacterium</taxon>
    </lineage>
</organism>
<gene>
    <name evidence="1" type="ORF">BJ991_001055</name>
</gene>
<sequence>MDGFSSRLLADGAWCWWTKPRATAVDGDLYVGVIDEVGQIVVAAIEPDGNTRSRTVLARIEDDDHNNPALLVHRERPPLCAYARHDEEPFVRLRVGRRPLDVTAWEPERRIRFPGVTSYAQLHPFGDRLLLFSRAGVTAWCVARSEDWGATWTEGVPFIALDTDQEVYMPTVLLPDRRTVRVAISGHPKQYRHRPVRDVFACVVDLETGEITRPADGARIGNVLTGEGLPLTEAVLDLAYGPPSGRTLNLFDVGRGERFEIGFATKLAGDEATVDGAYEVATLTDDGWRMERLAPTGDVFGYIHAGMYVGGLAFPPAGPSGRVTISREEDGRWHLEEWSRDASGLWHPAHLTPPGAVRLVRPWAVEGEGAPGYLALELERYGDSYVGTRSHVAGPFATGW</sequence>
<dbReference type="EMBL" id="JACCBV010000001">
    <property type="protein sequence ID" value="NYE19027.1"/>
    <property type="molecule type" value="Genomic_DNA"/>
</dbReference>
<evidence type="ECO:0000313" key="1">
    <source>
        <dbReference type="EMBL" id="NYE19027.1"/>
    </source>
</evidence>
<keyword evidence="2" id="KW-1185">Reference proteome</keyword>
<reference evidence="1 2" key="1">
    <citation type="submission" date="2020-07" db="EMBL/GenBank/DDBJ databases">
        <title>Sequencing the genomes of 1000 actinobacteria strains.</title>
        <authorList>
            <person name="Klenk H.-P."/>
        </authorList>
    </citation>
    <scope>NUCLEOTIDE SEQUENCE [LARGE SCALE GENOMIC DNA]</scope>
    <source>
        <strain evidence="1 2">DSM 24662</strain>
    </source>
</reference>
<accession>A0A7Y9KH14</accession>